<dbReference type="PANTHER" id="PTHR43193">
    <property type="match status" value="1"/>
</dbReference>
<evidence type="ECO:0000256" key="2">
    <source>
        <dbReference type="ARBA" id="ARBA00023004"/>
    </source>
</evidence>
<comment type="caution">
    <text evidence="5">The sequence shown here is derived from an EMBL/GenBank/DDBJ whole genome shotgun (WGS) entry which is preliminary data.</text>
</comment>
<sequence length="389" mass="44484">MINIVDKTSCCGCSACASVCPKQCINMEGDNEGFLYPHVDKDTCIDCGLCEKVCNELNPMAPREPLQVLAAINKNEKIRLKSSSGGIFYVLASKIISEGGVVFGARFDENWQVLIDYAEDMESVKAFMGSKYVQARIENAYKDVKYFLIKGRKVLFSGTPCQVAGLHQFLRKQFDNLLTVDFICHGIPSPKVWQMYLDEIFGCYKRMKSVSFRDKTRGWQNYHFRIEYDDNENATMLLSPATQNQYMRAFLSDLILRPSCSFCVAKSGSSRSDITLADFWGIWNENPQMYDNKGTSMIFINTDKGRLVLPSEEIVKYDKSDYSTALKYNRVCKVSVSPNSKRDLFFLKLKTTESVTQLIEKTLKPPFMQLCIINTKLLIRRLMKLEWGR</sequence>
<feature type="domain" description="4Fe-4S ferredoxin-type" evidence="4">
    <location>
        <begin position="1"/>
        <end position="30"/>
    </location>
</feature>
<dbReference type="InterPro" id="IPR017900">
    <property type="entry name" value="4Fe4S_Fe_S_CS"/>
</dbReference>
<dbReference type="EMBL" id="VVYF01000023">
    <property type="protein sequence ID" value="KAA5487351.1"/>
    <property type="molecule type" value="Genomic_DNA"/>
</dbReference>
<dbReference type="InterPro" id="IPR052977">
    <property type="entry name" value="Polyferredoxin-like_ET"/>
</dbReference>
<dbReference type="Pfam" id="PF12838">
    <property type="entry name" value="Fer4_7"/>
    <property type="match status" value="1"/>
</dbReference>
<evidence type="ECO:0000313" key="6">
    <source>
        <dbReference type="Proteomes" id="UP000491168"/>
    </source>
</evidence>
<keyword evidence="1" id="KW-0479">Metal-binding</keyword>
<gene>
    <name evidence="5" type="ORF">F2Y35_19595</name>
</gene>
<protein>
    <submittedName>
        <fullName evidence="5">4Fe-4S dicluster domain-containing protein</fullName>
    </submittedName>
</protein>
<dbReference type="InterPro" id="IPR007525">
    <property type="entry name" value="FrhB_FdhB_C"/>
</dbReference>
<evidence type="ECO:0000313" key="5">
    <source>
        <dbReference type="EMBL" id="KAA5487351.1"/>
    </source>
</evidence>
<dbReference type="PROSITE" id="PS51379">
    <property type="entry name" value="4FE4S_FER_2"/>
    <property type="match status" value="2"/>
</dbReference>
<dbReference type="RefSeq" id="WP_149928399.1">
    <property type="nucleotide sequence ID" value="NZ_VVYE01000016.1"/>
</dbReference>
<organism evidence="5 6">
    <name type="scientific">Bacteroides caccae</name>
    <dbReference type="NCBI Taxonomy" id="47678"/>
    <lineage>
        <taxon>Bacteria</taxon>
        <taxon>Pseudomonadati</taxon>
        <taxon>Bacteroidota</taxon>
        <taxon>Bacteroidia</taxon>
        <taxon>Bacteroidales</taxon>
        <taxon>Bacteroidaceae</taxon>
        <taxon>Bacteroides</taxon>
    </lineage>
</organism>
<evidence type="ECO:0000259" key="4">
    <source>
        <dbReference type="PROSITE" id="PS51379"/>
    </source>
</evidence>
<dbReference type="SUPFAM" id="SSF54862">
    <property type="entry name" value="4Fe-4S ferredoxins"/>
    <property type="match status" value="1"/>
</dbReference>
<dbReference type="AlphaFoldDB" id="A0A6A1K425"/>
<name>A0A6A1K425_9BACE</name>
<accession>A0A6A1K425</accession>
<evidence type="ECO:0000256" key="1">
    <source>
        <dbReference type="ARBA" id="ARBA00022723"/>
    </source>
</evidence>
<dbReference type="InterPro" id="IPR017896">
    <property type="entry name" value="4Fe4S_Fe-S-bd"/>
</dbReference>
<evidence type="ECO:0000256" key="3">
    <source>
        <dbReference type="ARBA" id="ARBA00023014"/>
    </source>
</evidence>
<dbReference type="PANTHER" id="PTHR43193:SF2">
    <property type="entry name" value="POLYFERREDOXIN PROTEIN FWDF"/>
    <property type="match status" value="1"/>
</dbReference>
<dbReference type="Proteomes" id="UP000491168">
    <property type="component" value="Unassembled WGS sequence"/>
</dbReference>
<dbReference type="Gene3D" id="3.30.70.20">
    <property type="match status" value="1"/>
</dbReference>
<feature type="domain" description="4Fe-4S ferredoxin-type" evidence="4">
    <location>
        <begin position="35"/>
        <end position="65"/>
    </location>
</feature>
<dbReference type="PROSITE" id="PS00198">
    <property type="entry name" value="4FE4S_FER_1"/>
    <property type="match status" value="1"/>
</dbReference>
<reference evidence="5 6" key="1">
    <citation type="journal article" date="2019" name="Nat. Med.">
        <title>A library of human gut bacterial isolates paired with longitudinal multiomics data enables mechanistic microbiome research.</title>
        <authorList>
            <person name="Poyet M."/>
            <person name="Groussin M."/>
            <person name="Gibbons S.M."/>
            <person name="Avila-Pacheco J."/>
            <person name="Jiang X."/>
            <person name="Kearney S.M."/>
            <person name="Perrotta A.R."/>
            <person name="Berdy B."/>
            <person name="Zhao S."/>
            <person name="Lieberman T.D."/>
            <person name="Swanson P.K."/>
            <person name="Smith M."/>
            <person name="Roesemann S."/>
            <person name="Alexander J.E."/>
            <person name="Rich S.A."/>
            <person name="Livny J."/>
            <person name="Vlamakis H."/>
            <person name="Clish C."/>
            <person name="Bullock K."/>
            <person name="Deik A."/>
            <person name="Scott J."/>
            <person name="Pierce K.A."/>
            <person name="Xavier R.J."/>
            <person name="Alm E.J."/>
        </authorList>
    </citation>
    <scope>NUCLEOTIDE SEQUENCE [LARGE SCALE GENOMIC DNA]</scope>
    <source>
        <strain evidence="5 6">BIOML-A21</strain>
    </source>
</reference>
<dbReference type="GO" id="GO:0046872">
    <property type="term" value="F:metal ion binding"/>
    <property type="evidence" value="ECO:0007669"/>
    <property type="project" value="UniProtKB-KW"/>
</dbReference>
<dbReference type="Pfam" id="PF04432">
    <property type="entry name" value="FrhB_FdhB_C"/>
    <property type="match status" value="1"/>
</dbReference>
<keyword evidence="2" id="KW-0408">Iron</keyword>
<keyword evidence="3" id="KW-0411">Iron-sulfur</keyword>
<proteinExistence type="predicted"/>
<dbReference type="GO" id="GO:0051536">
    <property type="term" value="F:iron-sulfur cluster binding"/>
    <property type="evidence" value="ECO:0007669"/>
    <property type="project" value="UniProtKB-KW"/>
</dbReference>